<evidence type="ECO:0000313" key="2">
    <source>
        <dbReference type="Proteomes" id="UP000813461"/>
    </source>
</evidence>
<reference evidence="1" key="1">
    <citation type="journal article" date="2021" name="Nat. Commun.">
        <title>Genetic determinants of endophytism in the Arabidopsis root mycobiome.</title>
        <authorList>
            <person name="Mesny F."/>
            <person name="Miyauchi S."/>
            <person name="Thiergart T."/>
            <person name="Pickel B."/>
            <person name="Atanasova L."/>
            <person name="Karlsson M."/>
            <person name="Huettel B."/>
            <person name="Barry K.W."/>
            <person name="Haridas S."/>
            <person name="Chen C."/>
            <person name="Bauer D."/>
            <person name="Andreopoulos W."/>
            <person name="Pangilinan J."/>
            <person name="LaButti K."/>
            <person name="Riley R."/>
            <person name="Lipzen A."/>
            <person name="Clum A."/>
            <person name="Drula E."/>
            <person name="Henrissat B."/>
            <person name="Kohler A."/>
            <person name="Grigoriev I.V."/>
            <person name="Martin F.M."/>
            <person name="Hacquard S."/>
        </authorList>
    </citation>
    <scope>NUCLEOTIDE SEQUENCE</scope>
    <source>
        <strain evidence="1">MPI-SDFR-AT-0120</strain>
    </source>
</reference>
<dbReference type="EMBL" id="JAGMVJ010000018">
    <property type="protein sequence ID" value="KAH7077417.1"/>
    <property type="molecule type" value="Genomic_DNA"/>
</dbReference>
<name>A0A8K0QYK0_9PLEO</name>
<organism evidence="1 2">
    <name type="scientific">Paraphoma chrysanthemicola</name>
    <dbReference type="NCBI Taxonomy" id="798071"/>
    <lineage>
        <taxon>Eukaryota</taxon>
        <taxon>Fungi</taxon>
        <taxon>Dikarya</taxon>
        <taxon>Ascomycota</taxon>
        <taxon>Pezizomycotina</taxon>
        <taxon>Dothideomycetes</taxon>
        <taxon>Pleosporomycetidae</taxon>
        <taxon>Pleosporales</taxon>
        <taxon>Pleosporineae</taxon>
        <taxon>Phaeosphaeriaceae</taxon>
        <taxon>Paraphoma</taxon>
    </lineage>
</organism>
<dbReference type="OrthoDB" id="3791428at2759"/>
<comment type="caution">
    <text evidence="1">The sequence shown here is derived from an EMBL/GenBank/DDBJ whole genome shotgun (WGS) entry which is preliminary data.</text>
</comment>
<sequence length="127" mass="14023">MSNNNTTVGDELADSVPRILVPSALGVPSRRHFVVVRRAREHYQELVTLGEEVFERSGGPDNAVFTECEKGLIRNKLFLIKNSIAELDALPEAKKADIATDLQSLKDDWEQVTNKLSAAASSTEEEI</sequence>
<gene>
    <name evidence="1" type="ORF">FB567DRAFT_552934</name>
</gene>
<dbReference type="AlphaFoldDB" id="A0A8K0QYK0"/>
<keyword evidence="2" id="KW-1185">Reference proteome</keyword>
<evidence type="ECO:0000313" key="1">
    <source>
        <dbReference type="EMBL" id="KAH7077417.1"/>
    </source>
</evidence>
<accession>A0A8K0QYK0</accession>
<proteinExistence type="predicted"/>
<protein>
    <submittedName>
        <fullName evidence="1">Uncharacterized protein</fullName>
    </submittedName>
</protein>
<dbReference type="Proteomes" id="UP000813461">
    <property type="component" value="Unassembled WGS sequence"/>
</dbReference>